<accession>A0A9W4NNI6</accession>
<dbReference type="OrthoDB" id="4174342at2759"/>
<feature type="non-terminal residue" evidence="2">
    <location>
        <position position="1"/>
    </location>
</feature>
<reference evidence="2" key="1">
    <citation type="submission" date="2021-07" db="EMBL/GenBank/DDBJ databases">
        <authorList>
            <person name="Branca A.L. A."/>
        </authorList>
    </citation>
    <scope>NUCLEOTIDE SEQUENCE</scope>
</reference>
<dbReference type="Proteomes" id="UP001152592">
    <property type="component" value="Unassembled WGS sequence"/>
</dbReference>
<gene>
    <name evidence="2" type="ORF">PSALAMII_LOCUS6759</name>
</gene>
<dbReference type="AlphaFoldDB" id="A0A9W4NNI6"/>
<feature type="region of interest" description="Disordered" evidence="1">
    <location>
        <begin position="66"/>
        <end position="88"/>
    </location>
</feature>
<evidence type="ECO:0000313" key="3">
    <source>
        <dbReference type="Proteomes" id="UP001152592"/>
    </source>
</evidence>
<evidence type="ECO:0000313" key="2">
    <source>
        <dbReference type="EMBL" id="CAG8391503.1"/>
    </source>
</evidence>
<organism evidence="2 3">
    <name type="scientific">Penicillium salamii</name>
    <dbReference type="NCBI Taxonomy" id="1612424"/>
    <lineage>
        <taxon>Eukaryota</taxon>
        <taxon>Fungi</taxon>
        <taxon>Dikarya</taxon>
        <taxon>Ascomycota</taxon>
        <taxon>Pezizomycotina</taxon>
        <taxon>Eurotiomycetes</taxon>
        <taxon>Eurotiomycetidae</taxon>
        <taxon>Eurotiales</taxon>
        <taxon>Aspergillaceae</taxon>
        <taxon>Penicillium</taxon>
    </lineage>
</organism>
<comment type="caution">
    <text evidence="2">The sequence shown here is derived from an EMBL/GenBank/DDBJ whole genome shotgun (WGS) entry which is preliminary data.</text>
</comment>
<proteinExistence type="predicted"/>
<protein>
    <submittedName>
        <fullName evidence="2">Uncharacterized protein</fullName>
    </submittedName>
</protein>
<sequence length="88" mass="10201">SQTPHHVVMQCPHYTQLRKQLWGKITEIEGLETDYDKIVSHPQATRYVARFMHHTGLLQQFRHVGLEEDDDDERTGQRAMDAGVEDDG</sequence>
<dbReference type="EMBL" id="CAJVPD010000245">
    <property type="protein sequence ID" value="CAG8391503.1"/>
    <property type="molecule type" value="Genomic_DNA"/>
</dbReference>
<name>A0A9W4NNI6_9EURO</name>
<evidence type="ECO:0000256" key="1">
    <source>
        <dbReference type="SAM" id="MobiDB-lite"/>
    </source>
</evidence>